<feature type="signal peptide" evidence="1">
    <location>
        <begin position="1"/>
        <end position="21"/>
    </location>
</feature>
<proteinExistence type="predicted"/>
<gene>
    <name evidence="3" type="ORF">ARC20_10605</name>
</gene>
<dbReference type="STRING" id="676599.ARC20_10605"/>
<evidence type="ECO:0000256" key="1">
    <source>
        <dbReference type="SAM" id="SignalP"/>
    </source>
</evidence>
<dbReference type="OrthoDB" id="6030382at2"/>
<dbReference type="AlphaFoldDB" id="A0A0R0AQT9"/>
<reference evidence="3 4" key="1">
    <citation type="submission" date="2015-10" db="EMBL/GenBank/DDBJ databases">
        <title>Genome sequencing and analysis of members of genus Stenotrophomonas.</title>
        <authorList>
            <person name="Patil P.P."/>
            <person name="Midha S."/>
            <person name="Patil P.B."/>
        </authorList>
    </citation>
    <scope>NUCLEOTIDE SEQUENCE [LARGE SCALE GENOMIC DNA]</scope>
    <source>
        <strain evidence="3 4">JCM 16536</strain>
    </source>
</reference>
<sequence>MSTKHLAGAAGLLVLATMAGCATHTTPTTFNRSEVGRAQSVEWGVVEAVRQVTIQNDSRGVGTATGAVLGGIAGSTIGGSSRANAAGAVAGAVAGGAAGNAMSRSARAGVEVTVRLDQSGRTIAVTQDGQPNDFRVGDRVQVASDGVTTRVTR</sequence>
<keyword evidence="4" id="KW-1185">Reference proteome</keyword>
<evidence type="ECO:0000313" key="3">
    <source>
        <dbReference type="EMBL" id="KRG42856.1"/>
    </source>
</evidence>
<dbReference type="PROSITE" id="PS51257">
    <property type="entry name" value="PROKAR_LIPOPROTEIN"/>
    <property type="match status" value="1"/>
</dbReference>
<dbReference type="RefSeq" id="WP_057646697.1">
    <property type="nucleotide sequence ID" value="NZ_LLXU01000079.1"/>
</dbReference>
<feature type="domain" description="Glycine zipper 2TM" evidence="2">
    <location>
        <begin position="62"/>
        <end position="102"/>
    </location>
</feature>
<dbReference type="GO" id="GO:0019867">
    <property type="term" value="C:outer membrane"/>
    <property type="evidence" value="ECO:0007669"/>
    <property type="project" value="InterPro"/>
</dbReference>
<feature type="chain" id="PRO_5006391163" description="Glycine zipper 2TM domain-containing protein" evidence="1">
    <location>
        <begin position="22"/>
        <end position="153"/>
    </location>
</feature>
<organism evidence="3 4">
    <name type="scientific">Stenotrophomonas panacihumi</name>
    <dbReference type="NCBI Taxonomy" id="676599"/>
    <lineage>
        <taxon>Bacteria</taxon>
        <taxon>Pseudomonadati</taxon>
        <taxon>Pseudomonadota</taxon>
        <taxon>Gammaproteobacteria</taxon>
        <taxon>Lysobacterales</taxon>
        <taxon>Lysobacteraceae</taxon>
        <taxon>Stenotrophomonas</taxon>
    </lineage>
</organism>
<name>A0A0R0AQT9_9GAMM</name>
<dbReference type="Proteomes" id="UP000051802">
    <property type="component" value="Unassembled WGS sequence"/>
</dbReference>
<dbReference type="Pfam" id="PF05433">
    <property type="entry name" value="Rick_17kDa_Anti"/>
    <property type="match status" value="1"/>
</dbReference>
<dbReference type="EMBL" id="LLXU01000079">
    <property type="protein sequence ID" value="KRG42856.1"/>
    <property type="molecule type" value="Genomic_DNA"/>
</dbReference>
<comment type="caution">
    <text evidence="3">The sequence shown here is derived from an EMBL/GenBank/DDBJ whole genome shotgun (WGS) entry which is preliminary data.</text>
</comment>
<protein>
    <recommendedName>
        <fullName evidence="2">Glycine zipper 2TM domain-containing protein</fullName>
    </recommendedName>
</protein>
<keyword evidence="1" id="KW-0732">Signal</keyword>
<accession>A0A0R0AQT9</accession>
<evidence type="ECO:0000313" key="4">
    <source>
        <dbReference type="Proteomes" id="UP000051802"/>
    </source>
</evidence>
<evidence type="ECO:0000259" key="2">
    <source>
        <dbReference type="Pfam" id="PF05433"/>
    </source>
</evidence>
<dbReference type="InterPro" id="IPR008816">
    <property type="entry name" value="Gly_zipper_2TM_dom"/>
</dbReference>